<evidence type="ECO:0000313" key="14">
    <source>
        <dbReference type="Proteomes" id="UP000683360"/>
    </source>
</evidence>
<name>A0A8S3UAG5_MYTED</name>
<dbReference type="Pfam" id="PF15169">
    <property type="entry name" value="Cybc1_Eros"/>
    <property type="match status" value="1"/>
</dbReference>
<comment type="caution">
    <text evidence="13">The sequence shown here is derived from an EMBL/GenBank/DDBJ whole genome shotgun (WGS) entry which is preliminary data.</text>
</comment>
<feature type="compositionally biased region" description="Acidic residues" evidence="11">
    <location>
        <begin position="206"/>
        <end position="217"/>
    </location>
</feature>
<keyword evidence="5" id="KW-0256">Endoplasmic reticulum</keyword>
<keyword evidence="7 12" id="KW-1133">Transmembrane helix</keyword>
<dbReference type="EMBL" id="CAJPWZ010002684">
    <property type="protein sequence ID" value="CAG2242813.1"/>
    <property type="molecule type" value="Genomic_DNA"/>
</dbReference>
<evidence type="ECO:0000256" key="2">
    <source>
        <dbReference type="ARBA" id="ARBA00009907"/>
    </source>
</evidence>
<evidence type="ECO:0000313" key="13">
    <source>
        <dbReference type="EMBL" id="CAG2242813.1"/>
    </source>
</evidence>
<dbReference type="PANTHER" id="PTHR31837">
    <property type="entry name" value="CYTOCHROME B-245 CHAPERONE 1"/>
    <property type="match status" value="1"/>
</dbReference>
<dbReference type="AlphaFoldDB" id="A0A8S3UAG5"/>
<keyword evidence="14" id="KW-1185">Reference proteome</keyword>
<evidence type="ECO:0000256" key="3">
    <source>
        <dbReference type="ARBA" id="ARBA00022588"/>
    </source>
</evidence>
<evidence type="ECO:0000256" key="7">
    <source>
        <dbReference type="ARBA" id="ARBA00022989"/>
    </source>
</evidence>
<evidence type="ECO:0000256" key="1">
    <source>
        <dbReference type="ARBA" id="ARBA00004389"/>
    </source>
</evidence>
<organism evidence="13 14">
    <name type="scientific">Mytilus edulis</name>
    <name type="common">Blue mussel</name>
    <dbReference type="NCBI Taxonomy" id="6550"/>
    <lineage>
        <taxon>Eukaryota</taxon>
        <taxon>Metazoa</taxon>
        <taxon>Spiralia</taxon>
        <taxon>Lophotrochozoa</taxon>
        <taxon>Mollusca</taxon>
        <taxon>Bivalvia</taxon>
        <taxon>Autobranchia</taxon>
        <taxon>Pteriomorphia</taxon>
        <taxon>Mytilida</taxon>
        <taxon>Mytiloidea</taxon>
        <taxon>Mytilidae</taxon>
        <taxon>Mytilinae</taxon>
        <taxon>Mytilus</taxon>
    </lineage>
</organism>
<keyword evidence="8 12" id="KW-0472">Membrane</keyword>
<evidence type="ECO:0000256" key="10">
    <source>
        <dbReference type="ARBA" id="ARBA00030424"/>
    </source>
</evidence>
<evidence type="ECO:0000256" key="6">
    <source>
        <dbReference type="ARBA" id="ARBA00022859"/>
    </source>
</evidence>
<dbReference type="GO" id="GO:0045087">
    <property type="term" value="P:innate immune response"/>
    <property type="evidence" value="ECO:0007669"/>
    <property type="project" value="UniProtKB-KW"/>
</dbReference>
<dbReference type="OrthoDB" id="10022724at2759"/>
<evidence type="ECO:0000256" key="4">
    <source>
        <dbReference type="ARBA" id="ARBA00022692"/>
    </source>
</evidence>
<feature type="region of interest" description="Disordered" evidence="11">
    <location>
        <begin position="201"/>
        <end position="236"/>
    </location>
</feature>
<sequence>MHTKSQFKHCNNTPTKSQFKKSVCKQNSFEIKMRSFVKIKEQTDASLHLVKETGLYGYALLTAFTAIGYGAASYSQDSYFWQTVYLTFGVFMGLACMEDYEECVFNKTDKDIRLTKQTVWDRILSVISQRPASVVVFSIEDVTGVHVKEETVTYFGKGYQVVLFMNSGIDVGVTDSFIFGRESSEHTKLADKIKEFLNLYQPPEGLSDDSSSDSGEDGFEHITDQVIEEELKKDQQ</sequence>
<feature type="transmembrane region" description="Helical" evidence="12">
    <location>
        <begin position="55"/>
        <end position="72"/>
    </location>
</feature>
<dbReference type="InterPro" id="IPR027846">
    <property type="entry name" value="Cybc1"/>
</dbReference>
<dbReference type="GO" id="GO:0005789">
    <property type="term" value="C:endoplasmic reticulum membrane"/>
    <property type="evidence" value="ECO:0007669"/>
    <property type="project" value="UniProtKB-SubCell"/>
</dbReference>
<reference evidence="13" key="1">
    <citation type="submission" date="2021-03" db="EMBL/GenBank/DDBJ databases">
        <authorList>
            <person name="Bekaert M."/>
        </authorList>
    </citation>
    <scope>NUCLEOTIDE SEQUENCE</scope>
</reference>
<keyword evidence="6" id="KW-0391">Immunity</keyword>
<evidence type="ECO:0000256" key="9">
    <source>
        <dbReference type="ARBA" id="ARBA00023186"/>
    </source>
</evidence>
<proteinExistence type="inferred from homology"/>
<evidence type="ECO:0000256" key="12">
    <source>
        <dbReference type="SAM" id="Phobius"/>
    </source>
</evidence>
<accession>A0A8S3UAG5</accession>
<keyword evidence="9" id="KW-0143">Chaperone</keyword>
<comment type="similarity">
    <text evidence="2">Belongs to the CYBC1 family.</text>
</comment>
<keyword evidence="4 12" id="KW-0812">Transmembrane</keyword>
<evidence type="ECO:0000256" key="8">
    <source>
        <dbReference type="ARBA" id="ARBA00023136"/>
    </source>
</evidence>
<feature type="transmembrane region" description="Helical" evidence="12">
    <location>
        <begin position="78"/>
        <end position="97"/>
    </location>
</feature>
<evidence type="ECO:0000256" key="5">
    <source>
        <dbReference type="ARBA" id="ARBA00022824"/>
    </source>
</evidence>
<keyword evidence="3" id="KW-0399">Innate immunity</keyword>
<feature type="compositionally biased region" description="Basic and acidic residues" evidence="11">
    <location>
        <begin position="218"/>
        <end position="236"/>
    </location>
</feature>
<comment type="subcellular location">
    <subcellularLocation>
        <location evidence="1">Endoplasmic reticulum membrane</location>
        <topology evidence="1">Single-pass membrane protein</topology>
    </subcellularLocation>
</comment>
<gene>
    <name evidence="13" type="ORF">MEDL_54999</name>
</gene>
<protein>
    <recommendedName>
        <fullName evidence="10">Essential for reactive oxygen species protein</fullName>
    </recommendedName>
</protein>
<dbReference type="Proteomes" id="UP000683360">
    <property type="component" value="Unassembled WGS sequence"/>
</dbReference>
<evidence type="ECO:0000256" key="11">
    <source>
        <dbReference type="SAM" id="MobiDB-lite"/>
    </source>
</evidence>
<dbReference type="PANTHER" id="PTHR31837:SF3">
    <property type="entry name" value="CYTOCHROME B-245 CHAPERONE 1"/>
    <property type="match status" value="1"/>
</dbReference>